<feature type="compositionally biased region" description="Pro residues" evidence="1">
    <location>
        <begin position="80"/>
        <end position="106"/>
    </location>
</feature>
<name>A0A8J6NIC7_9CHLR</name>
<proteinExistence type="predicted"/>
<accession>A0A8J6NIC7</accession>
<evidence type="ECO:0000313" key="3">
    <source>
        <dbReference type="Proteomes" id="UP000614469"/>
    </source>
</evidence>
<feature type="compositionally biased region" description="Basic and acidic residues" evidence="1">
    <location>
        <begin position="50"/>
        <end position="78"/>
    </location>
</feature>
<dbReference type="EMBL" id="JACNJN010000134">
    <property type="protein sequence ID" value="MBC8335976.1"/>
    <property type="molecule type" value="Genomic_DNA"/>
</dbReference>
<dbReference type="AlphaFoldDB" id="A0A8J6NIC7"/>
<protein>
    <recommendedName>
        <fullName evidence="4">CARDB domain-containing protein</fullName>
    </recommendedName>
</protein>
<dbReference type="Proteomes" id="UP000614469">
    <property type="component" value="Unassembled WGS sequence"/>
</dbReference>
<organism evidence="2 3">
    <name type="scientific">Candidatus Desulfolinea nitratireducens</name>
    <dbReference type="NCBI Taxonomy" id="2841698"/>
    <lineage>
        <taxon>Bacteria</taxon>
        <taxon>Bacillati</taxon>
        <taxon>Chloroflexota</taxon>
        <taxon>Anaerolineae</taxon>
        <taxon>Anaerolineales</taxon>
        <taxon>Anaerolineales incertae sedis</taxon>
        <taxon>Candidatus Desulfolinea</taxon>
    </lineage>
</organism>
<evidence type="ECO:0000256" key="1">
    <source>
        <dbReference type="SAM" id="MobiDB-lite"/>
    </source>
</evidence>
<feature type="region of interest" description="Disordered" evidence="1">
    <location>
        <begin position="43"/>
        <end position="134"/>
    </location>
</feature>
<comment type="caution">
    <text evidence="2">The sequence shown here is derived from an EMBL/GenBank/DDBJ whole genome shotgun (WGS) entry which is preliminary data.</text>
</comment>
<dbReference type="PROSITE" id="PS51257">
    <property type="entry name" value="PROKAR_LIPOPROTEIN"/>
    <property type="match status" value="1"/>
</dbReference>
<evidence type="ECO:0000313" key="2">
    <source>
        <dbReference type="EMBL" id="MBC8335976.1"/>
    </source>
</evidence>
<evidence type="ECO:0008006" key="4">
    <source>
        <dbReference type="Google" id="ProtNLM"/>
    </source>
</evidence>
<gene>
    <name evidence="2" type="ORF">H8E29_11980</name>
</gene>
<sequence length="225" mass="24581">MNSKNRSKNHLTLLIKYVILLCIFALLGSTAACSLPFKIVPNTQEEGPPPEEHFEEGQPPPEEHFEEGQPPPEEHFEEGQPPPEEQPPGEPPPEPPPPQPAQPTQPPSGGGGAFSADVSVTDIYPGNQPQGQFHVRITNHGPGTLNNVTVPVLCQYERTDKNTKAQSAQSAHISVTLSMKPGEQMSFPTTLSLDTNVFEYLVACEVQPNFDDPDPGNNNYNEPIY</sequence>
<reference evidence="2 3" key="1">
    <citation type="submission" date="2020-08" db="EMBL/GenBank/DDBJ databases">
        <title>Bridging the membrane lipid divide: bacteria of the FCB group superphylum have the potential to synthesize archaeal ether lipids.</title>
        <authorList>
            <person name="Villanueva L."/>
            <person name="Von Meijenfeldt F.A.B."/>
            <person name="Westbye A.B."/>
            <person name="Yadav S."/>
            <person name="Hopmans E.C."/>
            <person name="Dutilh B.E."/>
            <person name="Sinninghe Damste J.S."/>
        </authorList>
    </citation>
    <scope>NUCLEOTIDE SEQUENCE [LARGE SCALE GENOMIC DNA]</scope>
    <source>
        <strain evidence="2">NIOZ-UU36</strain>
    </source>
</reference>